<organism evidence="2 3">
    <name type="scientific">Ramlibacter tataouinensis (strain ATCC BAA-407 / DSM 14655 / LMG 21543 / TTB310)</name>
    <dbReference type="NCBI Taxonomy" id="365046"/>
    <lineage>
        <taxon>Bacteria</taxon>
        <taxon>Pseudomonadati</taxon>
        <taxon>Pseudomonadota</taxon>
        <taxon>Betaproteobacteria</taxon>
        <taxon>Burkholderiales</taxon>
        <taxon>Comamonadaceae</taxon>
        <taxon>Ramlibacter</taxon>
    </lineage>
</organism>
<reference evidence="3" key="1">
    <citation type="submission" date="2006-01" db="EMBL/GenBank/DDBJ databases">
        <title>Genome of the cyst-dividing bacterium Ramlibacter tataouinensis.</title>
        <authorList>
            <person name="Barakat M."/>
            <person name="Ortet P."/>
            <person name="De Luca G."/>
            <person name="Jourlin-Castelli C."/>
            <person name="Ansaldi M."/>
            <person name="Py B."/>
            <person name="Fichant G."/>
            <person name="Coutinho P."/>
            <person name="Voulhoux R."/>
            <person name="Bastien O."/>
            <person name="Roy S."/>
            <person name="Marechal E."/>
            <person name="Henrissat B."/>
            <person name="Quentin Y."/>
            <person name="Noirot P."/>
            <person name="Filloux A."/>
            <person name="Mejean V."/>
            <person name="DuBow M."/>
            <person name="Barras F."/>
            <person name="Heulin T."/>
        </authorList>
    </citation>
    <scope>NUCLEOTIDE SEQUENCE [LARGE SCALE GENOMIC DNA]</scope>
    <source>
        <strain evidence="3">ATCC BAA-407 / DSM 14655 / LMG 21543 / TTB310</strain>
    </source>
</reference>
<evidence type="ECO:0000256" key="1">
    <source>
        <dbReference type="SAM" id="MobiDB-lite"/>
    </source>
</evidence>
<name>F5Y2N7_RAMTT</name>
<dbReference type="HOGENOM" id="CLU_2143973_0_0_4"/>
<feature type="compositionally biased region" description="Basic and acidic residues" evidence="1">
    <location>
        <begin position="52"/>
        <end position="61"/>
    </location>
</feature>
<feature type="region of interest" description="Disordered" evidence="1">
    <location>
        <begin position="45"/>
        <end position="118"/>
    </location>
</feature>
<dbReference type="RefSeq" id="WP_013900633.1">
    <property type="nucleotide sequence ID" value="NC_015677.1"/>
</dbReference>
<protein>
    <submittedName>
        <fullName evidence="2">Uncharacterized protein</fullName>
    </submittedName>
</protein>
<dbReference type="KEGG" id="rta:Rta_13130"/>
<gene>
    <name evidence="2" type="ordered locus">Rta_13130</name>
</gene>
<reference evidence="2 3" key="2">
    <citation type="journal article" date="2011" name="PLoS ONE">
        <title>The Cyst-Dividing Bacterium Ramlibacter tataouinensis TTB310 Genome Reveals a Well-Stocked Toolbox for Adaptation to a Desert Environment.</title>
        <authorList>
            <person name="De Luca G."/>
            <person name="Barakat M."/>
            <person name="Ortet P."/>
            <person name="Fochesato S."/>
            <person name="Jourlin-Castelli C."/>
            <person name="Ansaldi M."/>
            <person name="Py B."/>
            <person name="Fichant G."/>
            <person name="Coutinho P.M."/>
            <person name="Voulhoux R."/>
            <person name="Bastien O."/>
            <person name="Marechal E."/>
            <person name="Henrissat B."/>
            <person name="Quentin Y."/>
            <person name="Noirot P."/>
            <person name="Filloux A."/>
            <person name="Mejean V."/>
            <person name="Dubow M.S."/>
            <person name="Barras F."/>
            <person name="Barbe V."/>
            <person name="Weissenbach J."/>
            <person name="Mihalcescu I."/>
            <person name="Vermeglio A."/>
            <person name="Achouak W."/>
            <person name="Heulin T."/>
        </authorList>
    </citation>
    <scope>NUCLEOTIDE SEQUENCE [LARGE SCALE GENOMIC DNA]</scope>
    <source>
        <strain evidence="3">ATCC BAA-407 / DSM 14655 / LMG 21543 / TTB310</strain>
    </source>
</reference>
<proteinExistence type="predicted"/>
<dbReference type="PATRIC" id="fig|365046.3.peg.1343"/>
<dbReference type="Proteomes" id="UP000008385">
    <property type="component" value="Chromosome"/>
</dbReference>
<accession>F5Y2N7</accession>
<keyword evidence="3" id="KW-1185">Reference proteome</keyword>
<dbReference type="EMBL" id="CP000245">
    <property type="protein sequence ID" value="AEG92400.1"/>
    <property type="molecule type" value="Genomic_DNA"/>
</dbReference>
<dbReference type="AlphaFoldDB" id="F5Y2N7"/>
<evidence type="ECO:0000313" key="2">
    <source>
        <dbReference type="EMBL" id="AEG92400.1"/>
    </source>
</evidence>
<dbReference type="STRING" id="365046.Rta_13130"/>
<sequence length="118" mass="12742">MRARLIAGLVVLSFLWAGIFGHERPVLQAEPAIATFAAVADAGPAEQLQGSVEDHHLDDRPAQQADVSGDLPDASHQRWLRRAPPAGTGGPAAFQVRQRRSPDLDGLRRPPRVRTALT</sequence>
<evidence type="ECO:0000313" key="3">
    <source>
        <dbReference type="Proteomes" id="UP000008385"/>
    </source>
</evidence>